<reference evidence="6" key="2">
    <citation type="submission" date="2022-05" db="EMBL/GenBank/DDBJ databases">
        <authorList>
            <person name="Kim J.-S."/>
            <person name="Lee K."/>
            <person name="Suh M."/>
            <person name="Eom M."/>
            <person name="Kim J.-S."/>
            <person name="Kim D.-S."/>
            <person name="Ko S.-H."/>
            <person name="Shin Y."/>
            <person name="Lee J.-S."/>
        </authorList>
    </citation>
    <scope>NUCLEOTIDE SEQUENCE</scope>
    <source>
        <strain evidence="6">N237</strain>
    </source>
</reference>
<dbReference type="InterPro" id="IPR036388">
    <property type="entry name" value="WH-like_DNA-bd_sf"/>
</dbReference>
<reference evidence="6" key="1">
    <citation type="journal article" date="2018" name="Int. J. Syst. Evol. Microbiol.">
        <title>Jatrophihabitans telluris sp. nov., isolated from sediment soil of lava forest wetlands and the emended description of the genus Jatrophihabitans.</title>
        <authorList>
            <person name="Lee K.C."/>
            <person name="Suh M.K."/>
            <person name="Eom M.K."/>
            <person name="Kim K.K."/>
            <person name="Kim J.S."/>
            <person name="Kim D.S."/>
            <person name="Ko S.H."/>
            <person name="Shin Y.K."/>
            <person name="Lee J.S."/>
        </authorList>
    </citation>
    <scope>NUCLEOTIDE SEQUENCE</scope>
    <source>
        <strain evidence="6">N237</strain>
    </source>
</reference>
<evidence type="ECO:0000256" key="2">
    <source>
        <dbReference type="ARBA" id="ARBA00023015"/>
    </source>
</evidence>
<evidence type="ECO:0000256" key="3">
    <source>
        <dbReference type="ARBA" id="ARBA00023082"/>
    </source>
</evidence>
<dbReference type="Gene3D" id="1.10.1740.10">
    <property type="match status" value="1"/>
</dbReference>
<sequence length="182" mass="19447">MAALSEEAVLAAQRGEPAALNEVYRALSPAVLGYFVSRRVEDPEGLTSEVFLAVLPRLTSVTGGVSGLRSLVFSVAHARHVDDVRRRSRQVPTVGYEPELDTRSSPAAEDAALANDAQARAIELLASLPPDQAEVLRLRILGDLSLEQVSEIMGRSQGAIKQLQRRGLLALRGVLSAGGVTR</sequence>
<evidence type="ECO:0000256" key="1">
    <source>
        <dbReference type="ARBA" id="ARBA00010641"/>
    </source>
</evidence>
<keyword evidence="3" id="KW-0731">Sigma factor</keyword>
<organism evidence="6 7">
    <name type="scientific">Jatrophihabitans telluris</name>
    <dbReference type="NCBI Taxonomy" id="2038343"/>
    <lineage>
        <taxon>Bacteria</taxon>
        <taxon>Bacillati</taxon>
        <taxon>Actinomycetota</taxon>
        <taxon>Actinomycetes</taxon>
        <taxon>Jatrophihabitantales</taxon>
        <taxon>Jatrophihabitantaceae</taxon>
        <taxon>Jatrophihabitans</taxon>
    </lineage>
</organism>
<dbReference type="InterPro" id="IPR013325">
    <property type="entry name" value="RNA_pol_sigma_r2"/>
</dbReference>
<evidence type="ECO:0000313" key="7">
    <source>
        <dbReference type="Proteomes" id="UP001056336"/>
    </source>
</evidence>
<evidence type="ECO:0000259" key="5">
    <source>
        <dbReference type="Pfam" id="PF04545"/>
    </source>
</evidence>
<keyword evidence="2" id="KW-0805">Transcription regulation</keyword>
<dbReference type="Proteomes" id="UP001056336">
    <property type="component" value="Chromosome"/>
</dbReference>
<name>A0ABY4QWC9_9ACTN</name>
<accession>A0ABY4QWC9</accession>
<dbReference type="InterPro" id="IPR007630">
    <property type="entry name" value="RNA_pol_sigma70_r4"/>
</dbReference>
<dbReference type="EMBL" id="CP097332">
    <property type="protein sequence ID" value="UQX87387.1"/>
    <property type="molecule type" value="Genomic_DNA"/>
</dbReference>
<dbReference type="PANTHER" id="PTHR43133">
    <property type="entry name" value="RNA POLYMERASE ECF-TYPE SIGMA FACTO"/>
    <property type="match status" value="1"/>
</dbReference>
<feature type="domain" description="RNA polymerase sigma-70 region 4" evidence="5">
    <location>
        <begin position="124"/>
        <end position="172"/>
    </location>
</feature>
<keyword evidence="4" id="KW-0804">Transcription</keyword>
<gene>
    <name evidence="6" type="ORF">M6D93_13895</name>
</gene>
<dbReference type="NCBIfam" id="TIGR02937">
    <property type="entry name" value="sigma70-ECF"/>
    <property type="match status" value="1"/>
</dbReference>
<protein>
    <submittedName>
        <fullName evidence="6">RNA polymerase sigma factor</fullName>
    </submittedName>
</protein>
<comment type="similarity">
    <text evidence="1">Belongs to the sigma-70 factor family. ECF subfamily.</text>
</comment>
<evidence type="ECO:0000256" key="4">
    <source>
        <dbReference type="ARBA" id="ARBA00023163"/>
    </source>
</evidence>
<dbReference type="SUPFAM" id="SSF88946">
    <property type="entry name" value="Sigma2 domain of RNA polymerase sigma factors"/>
    <property type="match status" value="1"/>
</dbReference>
<dbReference type="CDD" id="cd06171">
    <property type="entry name" value="Sigma70_r4"/>
    <property type="match status" value="1"/>
</dbReference>
<dbReference type="RefSeq" id="WP_249769902.1">
    <property type="nucleotide sequence ID" value="NZ_CP097332.1"/>
</dbReference>
<dbReference type="InterPro" id="IPR013324">
    <property type="entry name" value="RNA_pol_sigma_r3/r4-like"/>
</dbReference>
<dbReference type="Pfam" id="PF04545">
    <property type="entry name" value="Sigma70_r4"/>
    <property type="match status" value="1"/>
</dbReference>
<evidence type="ECO:0000313" key="6">
    <source>
        <dbReference type="EMBL" id="UQX87387.1"/>
    </source>
</evidence>
<dbReference type="PANTHER" id="PTHR43133:SF57">
    <property type="entry name" value="RNA POLYMERASE SIGMA-70 FACTOR"/>
    <property type="match status" value="1"/>
</dbReference>
<dbReference type="Gene3D" id="1.10.10.10">
    <property type="entry name" value="Winged helix-like DNA-binding domain superfamily/Winged helix DNA-binding domain"/>
    <property type="match status" value="1"/>
</dbReference>
<dbReference type="InterPro" id="IPR039425">
    <property type="entry name" value="RNA_pol_sigma-70-like"/>
</dbReference>
<dbReference type="InterPro" id="IPR014284">
    <property type="entry name" value="RNA_pol_sigma-70_dom"/>
</dbReference>
<keyword evidence="7" id="KW-1185">Reference proteome</keyword>
<proteinExistence type="inferred from homology"/>
<dbReference type="SUPFAM" id="SSF88659">
    <property type="entry name" value="Sigma3 and sigma4 domains of RNA polymerase sigma factors"/>
    <property type="match status" value="1"/>
</dbReference>